<evidence type="ECO:0000313" key="2">
    <source>
        <dbReference type="Proteomes" id="UP000321062"/>
    </source>
</evidence>
<protein>
    <submittedName>
        <fullName evidence="1">IS1 family transposase</fullName>
    </submittedName>
</protein>
<proteinExistence type="predicted"/>
<organism evidence="1 2">
    <name type="scientific">Paradevosia tibetensis</name>
    <dbReference type="NCBI Taxonomy" id="1447062"/>
    <lineage>
        <taxon>Bacteria</taxon>
        <taxon>Pseudomonadati</taxon>
        <taxon>Pseudomonadota</taxon>
        <taxon>Alphaproteobacteria</taxon>
        <taxon>Hyphomicrobiales</taxon>
        <taxon>Devosiaceae</taxon>
        <taxon>Paradevosia</taxon>
    </lineage>
</organism>
<dbReference type="RefSeq" id="WP_147654753.1">
    <property type="nucleotide sequence ID" value="NZ_BMFM01000001.1"/>
</dbReference>
<keyword evidence="2" id="KW-1185">Reference proteome</keyword>
<dbReference type="OrthoDB" id="7197613at2"/>
<accession>A0A5B9DHS9</accession>
<dbReference type="EMBL" id="CP041690">
    <property type="protein sequence ID" value="QEE18851.1"/>
    <property type="molecule type" value="Genomic_DNA"/>
</dbReference>
<dbReference type="AlphaFoldDB" id="A0A5B9DHS9"/>
<evidence type="ECO:0000313" key="1">
    <source>
        <dbReference type="EMBL" id="QEE18851.1"/>
    </source>
</evidence>
<gene>
    <name evidence="1" type="ORF">FNA67_01055</name>
</gene>
<dbReference type="KEGG" id="yti:FNA67_01055"/>
<sequence length="299" mass="33137">MNKLDTKTRAQILSLLVAGSSMRSISRAAGVSINTVTKLLESAGRACAAYHSLNVRDVQSKRVQCDEIWSFSYAKQKNVAAAEAAPEIAGDVWTWAAIDADTKLIIAYLVGGRDTFYAETFMHDVACRLATRVQATTDGHGAYLRAVEGASGVDVDYAMLVKLYGAGPESARGRYSPAECIGARKEPRVGCPMQGHISTSYVERQNLTMRMSMHRFTRLSNGFSKKIDNHVHMLSLYFVHYNFCQMHKTLRMSPAMAAGLAHTLRDAEWIVSLIDSVAQEPAMRGPYKEAPRRNFKLRH</sequence>
<dbReference type="Proteomes" id="UP000321062">
    <property type="component" value="Chromosome"/>
</dbReference>
<reference evidence="1 2" key="1">
    <citation type="journal article" date="2015" name="Int. J. Syst. Evol. Microbiol.">
        <title>Youhaiella tibetensis gen. nov., sp. nov., isolated from subsurface sediment.</title>
        <authorList>
            <person name="Wang Y.X."/>
            <person name="Huang F.Q."/>
            <person name="Nogi Y."/>
            <person name="Pang S.J."/>
            <person name="Wang P.K."/>
            <person name="Lv J."/>
        </authorList>
    </citation>
    <scope>NUCLEOTIDE SEQUENCE [LARGE SCALE GENOMIC DNA]</scope>
    <source>
        <strain evidence="2">fig4</strain>
    </source>
</reference>
<name>A0A5B9DHS9_9HYPH</name>